<proteinExistence type="predicted"/>
<feature type="non-terminal residue" evidence="2">
    <location>
        <position position="134"/>
    </location>
</feature>
<reference evidence="2" key="1">
    <citation type="submission" date="2022-03" db="EMBL/GenBank/DDBJ databases">
        <authorList>
            <person name="Martin H S."/>
        </authorList>
    </citation>
    <scope>NUCLEOTIDE SEQUENCE</scope>
</reference>
<evidence type="ECO:0000256" key="1">
    <source>
        <dbReference type="SAM" id="MobiDB-lite"/>
    </source>
</evidence>
<dbReference type="EMBL" id="OW152819">
    <property type="protein sequence ID" value="CAH2073294.1"/>
    <property type="molecule type" value="Genomic_DNA"/>
</dbReference>
<name>A0ABN8J2X9_9NEOP</name>
<protein>
    <submittedName>
        <fullName evidence="2">Uncharacterized protein</fullName>
    </submittedName>
</protein>
<gene>
    <name evidence="2" type="ORF">IPOD504_LOCUS15572</name>
</gene>
<keyword evidence="3" id="KW-1185">Reference proteome</keyword>
<dbReference type="Proteomes" id="UP000837857">
    <property type="component" value="Chromosome 7"/>
</dbReference>
<sequence>MINSERLRVRNTEIDDEIKFVTAGRGEGGHSQSADLGRGHARRTWTLVKRIRLSPGRTDGRPAKAARRPRDRRPIAHPSARRHPALKVTPILADPVRGGQLIGRDNGAIATYGTRRAIPTSRVIGIDATAKLMP</sequence>
<feature type="region of interest" description="Disordered" evidence="1">
    <location>
        <begin position="54"/>
        <end position="83"/>
    </location>
</feature>
<evidence type="ECO:0000313" key="2">
    <source>
        <dbReference type="EMBL" id="CAH2073294.1"/>
    </source>
</evidence>
<evidence type="ECO:0000313" key="3">
    <source>
        <dbReference type="Proteomes" id="UP000837857"/>
    </source>
</evidence>
<organism evidence="2 3">
    <name type="scientific">Iphiclides podalirius</name>
    <name type="common">scarce swallowtail</name>
    <dbReference type="NCBI Taxonomy" id="110791"/>
    <lineage>
        <taxon>Eukaryota</taxon>
        <taxon>Metazoa</taxon>
        <taxon>Ecdysozoa</taxon>
        <taxon>Arthropoda</taxon>
        <taxon>Hexapoda</taxon>
        <taxon>Insecta</taxon>
        <taxon>Pterygota</taxon>
        <taxon>Neoptera</taxon>
        <taxon>Endopterygota</taxon>
        <taxon>Lepidoptera</taxon>
        <taxon>Glossata</taxon>
        <taxon>Ditrysia</taxon>
        <taxon>Papilionoidea</taxon>
        <taxon>Papilionidae</taxon>
        <taxon>Papilioninae</taxon>
        <taxon>Iphiclides</taxon>
    </lineage>
</organism>
<accession>A0ABN8J2X9</accession>